<keyword evidence="1" id="KW-1133">Transmembrane helix</keyword>
<dbReference type="InterPro" id="IPR027417">
    <property type="entry name" value="P-loop_NTPase"/>
</dbReference>
<dbReference type="Pfam" id="PF13401">
    <property type="entry name" value="AAA_22"/>
    <property type="match status" value="1"/>
</dbReference>
<comment type="caution">
    <text evidence="3">The sequence shown here is derived from an EMBL/GenBank/DDBJ whole genome shotgun (WGS) entry which is preliminary data.</text>
</comment>
<gene>
    <name evidence="3" type="ORF">GCM10023333_39990</name>
</gene>
<dbReference type="Gene3D" id="3.40.50.300">
    <property type="entry name" value="P-loop containing nucleotide triphosphate hydrolases"/>
    <property type="match status" value="1"/>
</dbReference>
<evidence type="ECO:0000313" key="3">
    <source>
        <dbReference type="EMBL" id="GAA4901915.1"/>
    </source>
</evidence>
<dbReference type="EMBL" id="BAABJZ010000105">
    <property type="protein sequence ID" value="GAA4901915.1"/>
    <property type="molecule type" value="Genomic_DNA"/>
</dbReference>
<keyword evidence="1" id="KW-0812">Transmembrane</keyword>
<dbReference type="RefSeq" id="WP_345337277.1">
    <property type="nucleotide sequence ID" value="NZ_BAABJZ010000105.1"/>
</dbReference>
<feature type="domain" description="ORC1/DEAH AAA+ ATPase" evidence="2">
    <location>
        <begin position="42"/>
        <end position="169"/>
    </location>
</feature>
<dbReference type="SUPFAM" id="SSF52540">
    <property type="entry name" value="P-loop containing nucleoside triphosphate hydrolases"/>
    <property type="match status" value="1"/>
</dbReference>
<keyword evidence="4" id="KW-1185">Reference proteome</keyword>
<dbReference type="Proteomes" id="UP001499988">
    <property type="component" value="Unassembled WGS sequence"/>
</dbReference>
<dbReference type="CDD" id="cd00009">
    <property type="entry name" value="AAA"/>
    <property type="match status" value="1"/>
</dbReference>
<sequence length="308" mass="34405">MYLYHFGLNRLPFTLTPNTQFYCELAPHQEALQVLHTALAAGEGIIKITGEVGTGKTLLCRKFLNDISERHQVVYLPNPSLDPTEMRQAVALELGLRPCADQQRLTGRIGDKLLQCAMANRPVVMVLDEAQALADNTLESLRLFTNLETETFKLVQLVLFGQPELDQRLAQPQLRQLRQRITFSYRLRGLSLSECQDYLQHRLCVAGAVEQTLFSPLACRLLWRASGGIPRLLNVLAHKSLILAYGRNEQVLGSGVIRAAIADTEAAIVPHWWQWDGGTRLQWSLLLGALLGLIVLGTVLRLHGGGWQ</sequence>
<keyword evidence="1" id="KW-0472">Membrane</keyword>
<reference evidence="4" key="1">
    <citation type="journal article" date="2019" name="Int. J. Syst. Evol. Microbiol.">
        <title>The Global Catalogue of Microorganisms (GCM) 10K type strain sequencing project: providing services to taxonomists for standard genome sequencing and annotation.</title>
        <authorList>
            <consortium name="The Broad Institute Genomics Platform"/>
            <consortium name="The Broad Institute Genome Sequencing Center for Infectious Disease"/>
            <person name="Wu L."/>
            <person name="Ma J."/>
        </authorList>
    </citation>
    <scope>NUCLEOTIDE SEQUENCE [LARGE SCALE GENOMIC DNA]</scope>
    <source>
        <strain evidence="4">JCM 18401</strain>
    </source>
</reference>
<dbReference type="PANTHER" id="PTHR35894:SF7">
    <property type="entry name" value="GENERAL SECRETION PATHWAY PROTEIN A-RELATED"/>
    <property type="match status" value="1"/>
</dbReference>
<dbReference type="InterPro" id="IPR049945">
    <property type="entry name" value="AAA_22"/>
</dbReference>
<evidence type="ECO:0000259" key="2">
    <source>
        <dbReference type="Pfam" id="PF13401"/>
    </source>
</evidence>
<protein>
    <submittedName>
        <fullName evidence="3">AAA family ATPase</fullName>
    </submittedName>
</protein>
<organism evidence="3 4">
    <name type="scientific">Ferrimonas pelagia</name>
    <dbReference type="NCBI Taxonomy" id="1177826"/>
    <lineage>
        <taxon>Bacteria</taxon>
        <taxon>Pseudomonadati</taxon>
        <taxon>Pseudomonadota</taxon>
        <taxon>Gammaproteobacteria</taxon>
        <taxon>Alteromonadales</taxon>
        <taxon>Ferrimonadaceae</taxon>
        <taxon>Ferrimonas</taxon>
    </lineage>
</organism>
<proteinExistence type="predicted"/>
<name>A0ABP9FHD0_9GAMM</name>
<accession>A0ABP9FHD0</accession>
<dbReference type="InterPro" id="IPR052026">
    <property type="entry name" value="ExeA_AAA_ATPase_DNA-bind"/>
</dbReference>
<feature type="transmembrane region" description="Helical" evidence="1">
    <location>
        <begin position="283"/>
        <end position="302"/>
    </location>
</feature>
<evidence type="ECO:0000256" key="1">
    <source>
        <dbReference type="SAM" id="Phobius"/>
    </source>
</evidence>
<evidence type="ECO:0000313" key="4">
    <source>
        <dbReference type="Proteomes" id="UP001499988"/>
    </source>
</evidence>
<dbReference type="PANTHER" id="PTHR35894">
    <property type="entry name" value="GENERAL SECRETION PATHWAY PROTEIN A-RELATED"/>
    <property type="match status" value="1"/>
</dbReference>